<reference evidence="2" key="1">
    <citation type="submission" date="2021-02" db="EMBL/GenBank/DDBJ databases">
        <authorList>
            <person name="Nowell W R."/>
        </authorList>
    </citation>
    <scope>NUCLEOTIDE SEQUENCE</scope>
</reference>
<keyword evidence="1" id="KW-1133">Transmembrane helix</keyword>
<dbReference type="EMBL" id="CAJNOQ010020971">
    <property type="protein sequence ID" value="CAF1478538.1"/>
    <property type="molecule type" value="Genomic_DNA"/>
</dbReference>
<name>A0A815RRH1_9BILA</name>
<organism evidence="2 4">
    <name type="scientific">Didymodactylos carnosus</name>
    <dbReference type="NCBI Taxonomy" id="1234261"/>
    <lineage>
        <taxon>Eukaryota</taxon>
        <taxon>Metazoa</taxon>
        <taxon>Spiralia</taxon>
        <taxon>Gnathifera</taxon>
        <taxon>Rotifera</taxon>
        <taxon>Eurotatoria</taxon>
        <taxon>Bdelloidea</taxon>
        <taxon>Philodinida</taxon>
        <taxon>Philodinidae</taxon>
        <taxon>Didymodactylos</taxon>
    </lineage>
</organism>
<dbReference type="AlphaFoldDB" id="A0A815RRH1"/>
<evidence type="ECO:0000313" key="4">
    <source>
        <dbReference type="Proteomes" id="UP000663829"/>
    </source>
</evidence>
<dbReference type="EMBL" id="CAJOBC010086447">
    <property type="protein sequence ID" value="CAF4344109.1"/>
    <property type="molecule type" value="Genomic_DNA"/>
</dbReference>
<keyword evidence="1" id="KW-0812">Transmembrane</keyword>
<feature type="transmembrane region" description="Helical" evidence="1">
    <location>
        <begin position="473"/>
        <end position="498"/>
    </location>
</feature>
<evidence type="ECO:0000313" key="2">
    <source>
        <dbReference type="EMBL" id="CAF1478538.1"/>
    </source>
</evidence>
<protein>
    <submittedName>
        <fullName evidence="2">Uncharacterized protein</fullName>
    </submittedName>
</protein>
<proteinExistence type="predicted"/>
<accession>A0A815RRH1</accession>
<dbReference type="Proteomes" id="UP000663829">
    <property type="component" value="Unassembled WGS sequence"/>
</dbReference>
<keyword evidence="1" id="KW-0472">Membrane</keyword>
<sequence length="499" mass="56067">MNIQIKYKQQCKAVDSSTPLSNNDEAILDLKTILDTFSIPHNDRSTVLVEYPKVKLREIDDTIEYIDDIIVEHMNPYGCFSCKANFDDEDIGIAVILSDAVYQNNPIEFAPDAPYPYLLALTTKKIDSYDDETLWVAFRRTTNTKDILTDLIVNTTLSISGMVHHGFSKRAFEFPHDRFAYETYQNNAHKRLILTSHSLDGNSNSKTLVDLISKKLSKFSSNSQKFTDENISRHFMKNYISSLKSCNKINCEPTLFQQSQLVNELKEFNPIVKSASAIGFDTDVKITTKGSNLYFISSHKSKCLLTSAQLFEDNSIFVILTKTREELVLFNDQLVLADKRTTVAPQINKLATHFGEIDLPLHIKDFGTEQHINTFTHLLETHFSYCSNSRNDGQPITVNETLHVDMKDLINNLHETVSQMPNYSYDKPFIQRASEHPLLFIICGIGILIEGGVVIECCAFGTLRCCLINYSAAVIEVLGGIQASAMGIVGLGTSIAALI</sequence>
<dbReference type="Proteomes" id="UP000681722">
    <property type="component" value="Unassembled WGS sequence"/>
</dbReference>
<keyword evidence="4" id="KW-1185">Reference proteome</keyword>
<comment type="caution">
    <text evidence="2">The sequence shown here is derived from an EMBL/GenBank/DDBJ whole genome shotgun (WGS) entry which is preliminary data.</text>
</comment>
<feature type="transmembrane region" description="Helical" evidence="1">
    <location>
        <begin position="438"/>
        <end position="461"/>
    </location>
</feature>
<evidence type="ECO:0000313" key="3">
    <source>
        <dbReference type="EMBL" id="CAF4344109.1"/>
    </source>
</evidence>
<evidence type="ECO:0000256" key="1">
    <source>
        <dbReference type="SAM" id="Phobius"/>
    </source>
</evidence>
<gene>
    <name evidence="2" type="ORF">GPM918_LOCUS35739</name>
    <name evidence="3" type="ORF">SRO942_LOCUS36462</name>
</gene>